<protein>
    <submittedName>
        <fullName evidence="2">Uncharacterized protein</fullName>
    </submittedName>
</protein>
<keyword evidence="3" id="KW-1185">Reference proteome</keyword>
<evidence type="ECO:0000313" key="2">
    <source>
        <dbReference type="EMBL" id="KAJ1214959.1"/>
    </source>
</evidence>
<accession>A0AAV7WSR2</accession>
<organism evidence="2 3">
    <name type="scientific">Pleurodeles waltl</name>
    <name type="common">Iberian ribbed newt</name>
    <dbReference type="NCBI Taxonomy" id="8319"/>
    <lineage>
        <taxon>Eukaryota</taxon>
        <taxon>Metazoa</taxon>
        <taxon>Chordata</taxon>
        <taxon>Craniata</taxon>
        <taxon>Vertebrata</taxon>
        <taxon>Euteleostomi</taxon>
        <taxon>Amphibia</taxon>
        <taxon>Batrachia</taxon>
        <taxon>Caudata</taxon>
        <taxon>Salamandroidea</taxon>
        <taxon>Salamandridae</taxon>
        <taxon>Pleurodelinae</taxon>
        <taxon>Pleurodeles</taxon>
    </lineage>
</organism>
<proteinExistence type="predicted"/>
<name>A0AAV7WSR2_PLEWA</name>
<feature type="region of interest" description="Disordered" evidence="1">
    <location>
        <begin position="47"/>
        <end position="71"/>
    </location>
</feature>
<comment type="caution">
    <text evidence="2">The sequence shown here is derived from an EMBL/GenBank/DDBJ whole genome shotgun (WGS) entry which is preliminary data.</text>
</comment>
<sequence length="71" mass="7846">MFLGARHPGGSQKEEARLQDRISQPIEAAACQFGAGLWCFLRSPRHLGESERPPARSVAPPCHSPQHTAWQ</sequence>
<evidence type="ECO:0000313" key="3">
    <source>
        <dbReference type="Proteomes" id="UP001066276"/>
    </source>
</evidence>
<dbReference type="EMBL" id="JANPWB010000001">
    <property type="protein sequence ID" value="KAJ1214959.1"/>
    <property type="molecule type" value="Genomic_DNA"/>
</dbReference>
<reference evidence="2" key="1">
    <citation type="journal article" date="2022" name="bioRxiv">
        <title>Sequencing and chromosome-scale assembly of the giantPleurodeles waltlgenome.</title>
        <authorList>
            <person name="Brown T."/>
            <person name="Elewa A."/>
            <person name="Iarovenko S."/>
            <person name="Subramanian E."/>
            <person name="Araus A.J."/>
            <person name="Petzold A."/>
            <person name="Susuki M."/>
            <person name="Suzuki K.-i.T."/>
            <person name="Hayashi T."/>
            <person name="Toyoda A."/>
            <person name="Oliveira C."/>
            <person name="Osipova E."/>
            <person name="Leigh N.D."/>
            <person name="Simon A."/>
            <person name="Yun M.H."/>
        </authorList>
    </citation>
    <scope>NUCLEOTIDE SEQUENCE</scope>
    <source>
        <strain evidence="2">20211129_DDA</strain>
        <tissue evidence="2">Liver</tissue>
    </source>
</reference>
<gene>
    <name evidence="2" type="ORF">NDU88_002569</name>
</gene>
<dbReference type="Proteomes" id="UP001066276">
    <property type="component" value="Chromosome 1_1"/>
</dbReference>
<dbReference type="AlphaFoldDB" id="A0AAV7WSR2"/>
<evidence type="ECO:0000256" key="1">
    <source>
        <dbReference type="SAM" id="MobiDB-lite"/>
    </source>
</evidence>